<accession>A0A6J8EPL5</accession>
<dbReference type="SMART" id="SM00181">
    <property type="entry name" value="EGF"/>
    <property type="match status" value="4"/>
</dbReference>
<feature type="chain" id="PRO_5026955487" description="protein-tyrosine-phosphatase" evidence="6">
    <location>
        <begin position="22"/>
        <end position="1274"/>
    </location>
</feature>
<gene>
    <name evidence="9" type="ORF">MCOR_53901</name>
</gene>
<evidence type="ECO:0000256" key="4">
    <source>
        <dbReference type="ARBA" id="ARBA00051722"/>
    </source>
</evidence>
<comment type="catalytic activity">
    <reaction evidence="4">
        <text>O-phospho-L-tyrosyl-[protein] + H2O = L-tyrosyl-[protein] + phosphate</text>
        <dbReference type="Rhea" id="RHEA:10684"/>
        <dbReference type="Rhea" id="RHEA-COMP:10136"/>
        <dbReference type="Rhea" id="RHEA-COMP:20101"/>
        <dbReference type="ChEBI" id="CHEBI:15377"/>
        <dbReference type="ChEBI" id="CHEBI:43474"/>
        <dbReference type="ChEBI" id="CHEBI:46858"/>
        <dbReference type="ChEBI" id="CHEBI:61978"/>
        <dbReference type="EC" id="3.1.3.48"/>
    </reaction>
</comment>
<dbReference type="PROSITE" id="PS50055">
    <property type="entry name" value="TYR_PHOSPHATASE_PTP"/>
    <property type="match status" value="2"/>
</dbReference>
<dbReference type="InterPro" id="IPR000242">
    <property type="entry name" value="PTP_cat"/>
</dbReference>
<keyword evidence="5" id="KW-1133">Transmembrane helix</keyword>
<dbReference type="OrthoDB" id="6089359at2759"/>
<dbReference type="Gene3D" id="2.170.300.10">
    <property type="entry name" value="Tie2 ligand-binding domain superfamily"/>
    <property type="match status" value="1"/>
</dbReference>
<dbReference type="EMBL" id="CACVKT020009379">
    <property type="protein sequence ID" value="CAC5421816.1"/>
    <property type="molecule type" value="Genomic_DNA"/>
</dbReference>
<evidence type="ECO:0000256" key="2">
    <source>
        <dbReference type="ARBA" id="ARBA00022801"/>
    </source>
</evidence>
<dbReference type="GO" id="GO:0004725">
    <property type="term" value="F:protein tyrosine phosphatase activity"/>
    <property type="evidence" value="ECO:0007669"/>
    <property type="project" value="UniProtKB-EC"/>
</dbReference>
<evidence type="ECO:0000313" key="10">
    <source>
        <dbReference type="Proteomes" id="UP000507470"/>
    </source>
</evidence>
<keyword evidence="6" id="KW-0732">Signal</keyword>
<dbReference type="InterPro" id="IPR008979">
    <property type="entry name" value="Galactose-bd-like_sf"/>
</dbReference>
<evidence type="ECO:0000259" key="7">
    <source>
        <dbReference type="PROSITE" id="PS50055"/>
    </source>
</evidence>
<dbReference type="CDD" id="cd00047">
    <property type="entry name" value="PTPc"/>
    <property type="match status" value="2"/>
</dbReference>
<evidence type="ECO:0000313" key="9">
    <source>
        <dbReference type="EMBL" id="CAC5421816.1"/>
    </source>
</evidence>
<evidence type="ECO:0000259" key="8">
    <source>
        <dbReference type="PROSITE" id="PS50056"/>
    </source>
</evidence>
<dbReference type="InterPro" id="IPR050348">
    <property type="entry name" value="Protein-Tyr_Phosphatase"/>
</dbReference>
<dbReference type="FunFam" id="3.90.190.10:FF:000102">
    <property type="entry name" value="Receptor-type tyrosine-protein phosphatase"/>
    <property type="match status" value="2"/>
</dbReference>
<dbReference type="PANTHER" id="PTHR19134">
    <property type="entry name" value="RECEPTOR-TYPE TYROSINE-PROTEIN PHOSPHATASE"/>
    <property type="match status" value="1"/>
</dbReference>
<dbReference type="SUPFAM" id="SSF49785">
    <property type="entry name" value="Galactose-binding domain-like"/>
    <property type="match status" value="1"/>
</dbReference>
<evidence type="ECO:0000256" key="1">
    <source>
        <dbReference type="ARBA" id="ARBA00013064"/>
    </source>
</evidence>
<keyword evidence="10" id="KW-1185">Reference proteome</keyword>
<feature type="domain" description="Tyrosine specific protein phosphatases" evidence="8">
    <location>
        <begin position="1178"/>
        <end position="1252"/>
    </location>
</feature>
<dbReference type="InterPro" id="IPR003595">
    <property type="entry name" value="Tyr_Pase_cat"/>
</dbReference>
<dbReference type="InterPro" id="IPR000742">
    <property type="entry name" value="EGF"/>
</dbReference>
<dbReference type="SMART" id="SM00194">
    <property type="entry name" value="PTPc"/>
    <property type="match status" value="2"/>
</dbReference>
<evidence type="ECO:0000256" key="3">
    <source>
        <dbReference type="ARBA" id="ARBA00022912"/>
    </source>
</evidence>
<dbReference type="InterPro" id="IPR029021">
    <property type="entry name" value="Prot-tyrosine_phosphatase-like"/>
</dbReference>
<feature type="domain" description="Tyrosine-protein phosphatase" evidence="7">
    <location>
        <begin position="1012"/>
        <end position="1261"/>
    </location>
</feature>
<evidence type="ECO:0000256" key="5">
    <source>
        <dbReference type="SAM" id="Phobius"/>
    </source>
</evidence>
<dbReference type="SUPFAM" id="SSF52799">
    <property type="entry name" value="(Phosphotyrosine protein) phosphatases II"/>
    <property type="match status" value="2"/>
</dbReference>
<reference evidence="9 10" key="1">
    <citation type="submission" date="2020-06" db="EMBL/GenBank/DDBJ databases">
        <authorList>
            <person name="Li R."/>
            <person name="Bekaert M."/>
        </authorList>
    </citation>
    <scope>NUCLEOTIDE SEQUENCE [LARGE SCALE GENOMIC DNA]</scope>
    <source>
        <strain evidence="10">wild</strain>
    </source>
</reference>
<dbReference type="PRINTS" id="PR00700">
    <property type="entry name" value="PRTYPHPHTASE"/>
</dbReference>
<protein>
    <recommendedName>
        <fullName evidence="1">protein-tyrosine-phosphatase</fullName>
        <ecNumber evidence="1">3.1.3.48</ecNumber>
    </recommendedName>
</protein>
<dbReference type="EC" id="3.1.3.48" evidence="1"/>
<organism evidence="9 10">
    <name type="scientific">Mytilus coruscus</name>
    <name type="common">Sea mussel</name>
    <dbReference type="NCBI Taxonomy" id="42192"/>
    <lineage>
        <taxon>Eukaryota</taxon>
        <taxon>Metazoa</taxon>
        <taxon>Spiralia</taxon>
        <taxon>Lophotrochozoa</taxon>
        <taxon>Mollusca</taxon>
        <taxon>Bivalvia</taxon>
        <taxon>Autobranchia</taxon>
        <taxon>Pteriomorphia</taxon>
        <taxon>Mytilida</taxon>
        <taxon>Mytiloidea</taxon>
        <taxon>Mytilidae</taxon>
        <taxon>Mytilinae</taxon>
        <taxon>Mytilus</taxon>
    </lineage>
</organism>
<keyword evidence="5" id="KW-0812">Transmembrane</keyword>
<dbReference type="Gene3D" id="3.90.190.10">
    <property type="entry name" value="Protein tyrosine phosphatase superfamily"/>
    <property type="match status" value="2"/>
</dbReference>
<dbReference type="InterPro" id="IPR000387">
    <property type="entry name" value="Tyr_Pase_dom"/>
</dbReference>
<dbReference type="SMART" id="SM00404">
    <property type="entry name" value="PTPc_motif"/>
    <property type="match status" value="2"/>
</dbReference>
<dbReference type="PANTHER" id="PTHR19134:SF449">
    <property type="entry name" value="TYROSINE-PROTEIN PHOSPHATASE 1"/>
    <property type="match status" value="1"/>
</dbReference>
<keyword evidence="2" id="KW-0378">Hydrolase</keyword>
<dbReference type="InterPro" id="IPR016130">
    <property type="entry name" value="Tyr_Pase_AS"/>
</dbReference>
<name>A0A6J8EPL5_MYTCO</name>
<dbReference type="Proteomes" id="UP000507470">
    <property type="component" value="Unassembled WGS sequence"/>
</dbReference>
<dbReference type="Gene3D" id="2.60.120.260">
    <property type="entry name" value="Galactose-binding domain-like"/>
    <property type="match status" value="2"/>
</dbReference>
<proteinExistence type="predicted"/>
<keyword evidence="5" id="KW-0472">Membrane</keyword>
<sequence length="1274" mass="145363">MNKLLQVLLISSGIFIVTVTAQINLALEGRVSQHTTLTVNEVSYSADKAIKGPASTNWDNGCSSTATGQRTAWWGIILPKLAFISDIKIWYRSGKGSTMDGFRLYFTNDSDVDGDKVLCYKESERDVPGVTQEITCNILARRFYFFNRRHDTTALVELCYIEIYGCWRGFWGADCTQSCPVECVNHDCYPGNGSCVWGCDLNRCFHGTCDNDSGVCTRGCKNGRAGRYCNHYNLAINGIAKQNPTDQSFPARRSIDGDILTCISLVSTDSYLQVDTGFLSVVTFVYISLHNLKSYVGNFTLRCSNTTDYLTDGKVIHTGEHINKNIQVFGICKYIIYIPSILDGISRIDLCEIEIVGCPFGKYGDDCELSCSKNCAGPCDLVTGNCMFGCFDGWIGVHCKQGCDLGFYGSQCLRNCSTRCLSKPCNHVTGECHGGCQKGWTGFNCTTECESGKFGWNCLETCDGCKANACDHINGICSDTSGCKPGFLFGIYCNKTCEDWHFGRNCSKTCNCRYQPCEKSSGKCSTEGCQRGWHGDSCDEECNPGHFGFSCIGFCKGCYNTSCDIYEGNCTYGCVEGYSGPICSVQEFQEQPQTDPGPAIAGGISAVIIVILLVVVGIIIYRRRLRSIQKRYANDKKHIQSNENPYMNQERNDEYVNVGCVANATDFTVSVHERASRMSDAIPIEDDVEDEGNVYNNVPSKISIVEYKIAIGDLKHVIEEKQKNESFKEEYEILPKGLIHPHMEGSKDENKIKNRFLTTWPYDHSRVVLVGNTKHDYINASYIDSYDKEKAYIASQGPQKNTVRDFWHMVWQEKTGKIVMVTQLQEERRRKCEQYWPQEINRPMVVDQYKLTMREETIYTIYVYRLLVLQNKKNQKERRVHHFHFTQWPDHGVPDSIKLVHFYRKVKHENRDQSGPMVVHCSAGVGRTGTFIAIDAFYEHGKKAGYVDVMNYVQMMRKDRMNMIQTHEQYKAVFDALLELFTVPETAIQKNNFCVPIEKQENRTLPKNQTMYKEEFQRLQSMRPLYSAKEYTAASSKENTSKNSQKNVLAHDQYRPYLISYGINRNDYINAVIISGFSADSKFFVTQYPLLETVVDFWTMIYDHRSEIIVLLDPVNEDAPLWLEKKEMLEFDNFSIYQEREKTIDELHFILNHKRKRSISVFTVDDWTINSDVPPSPECMLDLIQHVVNCWEKQKCPITVVCRDGCRKSGLFVALRLVLEKLQIDDEVDIFQVVRTIQIRRPEFILEYDQYEYCYKCIKVLLEKDSQDTLYANA</sequence>
<dbReference type="Pfam" id="PF00102">
    <property type="entry name" value="Y_phosphatase"/>
    <property type="match status" value="2"/>
</dbReference>
<dbReference type="PROSITE" id="PS00383">
    <property type="entry name" value="TYR_PHOSPHATASE_1"/>
    <property type="match status" value="1"/>
</dbReference>
<dbReference type="AlphaFoldDB" id="A0A6J8EPL5"/>
<feature type="domain" description="Tyrosine specific protein phosphatases" evidence="8">
    <location>
        <begin position="897"/>
        <end position="971"/>
    </location>
</feature>
<evidence type="ECO:0000256" key="6">
    <source>
        <dbReference type="SAM" id="SignalP"/>
    </source>
</evidence>
<feature type="signal peptide" evidence="6">
    <location>
        <begin position="1"/>
        <end position="21"/>
    </location>
</feature>
<keyword evidence="3" id="KW-0904">Protein phosphatase</keyword>
<dbReference type="PROSITE" id="PS50056">
    <property type="entry name" value="TYR_PHOSPHATASE_2"/>
    <property type="match status" value="2"/>
</dbReference>
<feature type="transmembrane region" description="Helical" evidence="5">
    <location>
        <begin position="599"/>
        <end position="621"/>
    </location>
</feature>
<feature type="domain" description="Tyrosine-protein phosphatase" evidence="7">
    <location>
        <begin position="727"/>
        <end position="980"/>
    </location>
</feature>